<evidence type="ECO:0000256" key="6">
    <source>
        <dbReference type="ARBA" id="ARBA00022475"/>
    </source>
</evidence>
<evidence type="ECO:0000313" key="14">
    <source>
        <dbReference type="Proteomes" id="UP000646579"/>
    </source>
</evidence>
<protein>
    <recommendedName>
        <fullName evidence="4 12">Heme exporter protein D</fullName>
    </recommendedName>
</protein>
<keyword evidence="8 12" id="KW-0812">Transmembrane</keyword>
<evidence type="ECO:0000256" key="2">
    <source>
        <dbReference type="ARBA" id="ARBA00004377"/>
    </source>
</evidence>
<sequence length="54" mass="5851">MAFDLGPHAVFIIAAYLGVATVVAALIGYRTFEARSVSRRLSLLEEASGRKRAQ</sequence>
<evidence type="ECO:0000256" key="5">
    <source>
        <dbReference type="ARBA" id="ARBA00022448"/>
    </source>
</evidence>
<dbReference type="Proteomes" id="UP000646579">
    <property type="component" value="Unassembled WGS sequence"/>
</dbReference>
<dbReference type="Pfam" id="PF04995">
    <property type="entry name" value="CcmD"/>
    <property type="match status" value="1"/>
</dbReference>
<evidence type="ECO:0000256" key="8">
    <source>
        <dbReference type="ARBA" id="ARBA00022692"/>
    </source>
</evidence>
<evidence type="ECO:0000256" key="4">
    <source>
        <dbReference type="ARBA" id="ARBA00016461"/>
    </source>
</evidence>
<reference evidence="13" key="2">
    <citation type="submission" date="2020-09" db="EMBL/GenBank/DDBJ databases">
        <authorList>
            <person name="Sun Q."/>
            <person name="Kim S."/>
        </authorList>
    </citation>
    <scope>NUCLEOTIDE SEQUENCE</scope>
    <source>
        <strain evidence="13">KCTC 32437</strain>
    </source>
</reference>
<comment type="similarity">
    <text evidence="3 12">Belongs to the CcmD/CycX/HelD family.</text>
</comment>
<evidence type="ECO:0000256" key="1">
    <source>
        <dbReference type="ARBA" id="ARBA00002442"/>
    </source>
</evidence>
<proteinExistence type="inferred from homology"/>
<comment type="function">
    <text evidence="1 12">Required for the export of heme to the periplasm for the biogenesis of c-type cytochromes.</text>
</comment>
<dbReference type="InterPro" id="IPR007078">
    <property type="entry name" value="Haem_export_protD_CcmD"/>
</dbReference>
<comment type="subcellular location">
    <subcellularLocation>
        <location evidence="2 12">Cell inner membrane</location>
        <topology evidence="2 12">Single-pass membrane protein</topology>
    </subcellularLocation>
</comment>
<comment type="caution">
    <text evidence="13">The sequence shown here is derived from an EMBL/GenBank/DDBJ whole genome shotgun (WGS) entry which is preliminary data.</text>
</comment>
<gene>
    <name evidence="13" type="ORF">GCM10007989_19790</name>
</gene>
<feature type="transmembrane region" description="Helical" evidence="12">
    <location>
        <begin position="6"/>
        <end position="29"/>
    </location>
</feature>
<reference evidence="13" key="1">
    <citation type="journal article" date="2014" name="Int. J. Syst. Evol. Microbiol.">
        <title>Complete genome sequence of Corynebacterium casei LMG S-19264T (=DSM 44701T), isolated from a smear-ripened cheese.</title>
        <authorList>
            <consortium name="US DOE Joint Genome Institute (JGI-PGF)"/>
            <person name="Walter F."/>
            <person name="Albersmeier A."/>
            <person name="Kalinowski J."/>
            <person name="Ruckert C."/>
        </authorList>
    </citation>
    <scope>NUCLEOTIDE SEQUENCE</scope>
    <source>
        <strain evidence="13">KCTC 32437</strain>
    </source>
</reference>
<keyword evidence="10 12" id="KW-1133">Transmembrane helix</keyword>
<dbReference type="GO" id="GO:0017004">
    <property type="term" value="P:cytochrome complex assembly"/>
    <property type="evidence" value="ECO:0007669"/>
    <property type="project" value="UniProtKB-KW"/>
</dbReference>
<keyword evidence="5 12" id="KW-0813">Transport</keyword>
<dbReference type="NCBIfam" id="TIGR03141">
    <property type="entry name" value="cytochro_ccmD"/>
    <property type="match status" value="1"/>
</dbReference>
<dbReference type="GO" id="GO:0015886">
    <property type="term" value="P:heme transport"/>
    <property type="evidence" value="ECO:0007669"/>
    <property type="project" value="InterPro"/>
</dbReference>
<keyword evidence="11 12" id="KW-0472">Membrane</keyword>
<evidence type="ECO:0000256" key="12">
    <source>
        <dbReference type="RuleBase" id="RU363101"/>
    </source>
</evidence>
<keyword evidence="14" id="KW-1185">Reference proteome</keyword>
<keyword evidence="7 12" id="KW-0997">Cell inner membrane</keyword>
<dbReference type="EMBL" id="BMZE01000002">
    <property type="protein sequence ID" value="GHA24175.1"/>
    <property type="molecule type" value="Genomic_DNA"/>
</dbReference>
<accession>A0A918VU35</accession>
<keyword evidence="9 12" id="KW-0201">Cytochrome c-type biogenesis</keyword>
<name>A0A918VU35_9HYPH</name>
<evidence type="ECO:0000256" key="9">
    <source>
        <dbReference type="ARBA" id="ARBA00022748"/>
    </source>
</evidence>
<organism evidence="13 14">
    <name type="scientific">Devosia pacifica</name>
    <dbReference type="NCBI Taxonomy" id="1335967"/>
    <lineage>
        <taxon>Bacteria</taxon>
        <taxon>Pseudomonadati</taxon>
        <taxon>Pseudomonadota</taxon>
        <taxon>Alphaproteobacteria</taxon>
        <taxon>Hyphomicrobiales</taxon>
        <taxon>Devosiaceae</taxon>
        <taxon>Devosia</taxon>
    </lineage>
</organism>
<evidence type="ECO:0000313" key="13">
    <source>
        <dbReference type="EMBL" id="GHA24175.1"/>
    </source>
</evidence>
<dbReference type="GO" id="GO:0005886">
    <property type="term" value="C:plasma membrane"/>
    <property type="evidence" value="ECO:0007669"/>
    <property type="project" value="UniProtKB-SubCell"/>
</dbReference>
<evidence type="ECO:0000256" key="11">
    <source>
        <dbReference type="ARBA" id="ARBA00023136"/>
    </source>
</evidence>
<evidence type="ECO:0000256" key="3">
    <source>
        <dbReference type="ARBA" id="ARBA00008741"/>
    </source>
</evidence>
<dbReference type="AlphaFoldDB" id="A0A918VU35"/>
<evidence type="ECO:0000256" key="7">
    <source>
        <dbReference type="ARBA" id="ARBA00022519"/>
    </source>
</evidence>
<evidence type="ECO:0000256" key="10">
    <source>
        <dbReference type="ARBA" id="ARBA00022989"/>
    </source>
</evidence>
<keyword evidence="6 12" id="KW-1003">Cell membrane</keyword>
<dbReference type="RefSeq" id="WP_189425523.1">
    <property type="nucleotide sequence ID" value="NZ_BMZE01000002.1"/>
</dbReference>